<feature type="region of interest" description="Disordered" evidence="1">
    <location>
        <begin position="1"/>
        <end position="108"/>
    </location>
</feature>
<reference evidence="2 3" key="1">
    <citation type="submission" date="2024-03" db="EMBL/GenBank/DDBJ databases">
        <title>Aureococcus anophagefferens CCMP1851 and Kratosvirus quantuckense: Draft genome of a second virus-susceptible host strain in the model system.</title>
        <authorList>
            <person name="Chase E."/>
            <person name="Truchon A.R."/>
            <person name="Schepens W."/>
            <person name="Wilhelm S.W."/>
        </authorList>
    </citation>
    <scope>NUCLEOTIDE SEQUENCE [LARGE SCALE GENOMIC DNA]</scope>
    <source>
        <strain evidence="2 3">CCMP1851</strain>
    </source>
</reference>
<evidence type="ECO:0000313" key="3">
    <source>
        <dbReference type="Proteomes" id="UP001363151"/>
    </source>
</evidence>
<feature type="compositionally biased region" description="Low complexity" evidence="1">
    <location>
        <begin position="1"/>
        <end position="15"/>
    </location>
</feature>
<evidence type="ECO:0000256" key="1">
    <source>
        <dbReference type="SAM" id="MobiDB-lite"/>
    </source>
</evidence>
<dbReference type="Proteomes" id="UP001363151">
    <property type="component" value="Unassembled WGS sequence"/>
</dbReference>
<name>A0ABR1FML6_AURAN</name>
<dbReference type="EMBL" id="JBBJCI010000359">
    <property type="protein sequence ID" value="KAK7233512.1"/>
    <property type="molecule type" value="Genomic_DNA"/>
</dbReference>
<organism evidence="2 3">
    <name type="scientific">Aureococcus anophagefferens</name>
    <name type="common">Harmful bloom alga</name>
    <dbReference type="NCBI Taxonomy" id="44056"/>
    <lineage>
        <taxon>Eukaryota</taxon>
        <taxon>Sar</taxon>
        <taxon>Stramenopiles</taxon>
        <taxon>Ochrophyta</taxon>
        <taxon>Pelagophyceae</taxon>
        <taxon>Pelagomonadales</taxon>
        <taxon>Pelagomonadaceae</taxon>
        <taxon>Aureococcus</taxon>
    </lineage>
</organism>
<feature type="compositionally biased region" description="Low complexity" evidence="1">
    <location>
        <begin position="80"/>
        <end position="89"/>
    </location>
</feature>
<dbReference type="InterPro" id="IPR036882">
    <property type="entry name" value="Alba-like_dom_sf"/>
</dbReference>
<dbReference type="Gene3D" id="3.30.110.20">
    <property type="entry name" value="Alba-like domain"/>
    <property type="match status" value="1"/>
</dbReference>
<protein>
    <submittedName>
        <fullName evidence="2">Uncharacterized protein</fullName>
    </submittedName>
</protein>
<dbReference type="Pfam" id="PF04232">
    <property type="entry name" value="SpoVS"/>
    <property type="match status" value="1"/>
</dbReference>
<proteinExistence type="predicted"/>
<feature type="compositionally biased region" description="Low complexity" evidence="1">
    <location>
        <begin position="42"/>
        <end position="66"/>
    </location>
</feature>
<evidence type="ECO:0000313" key="2">
    <source>
        <dbReference type="EMBL" id="KAK7233512.1"/>
    </source>
</evidence>
<feature type="compositionally biased region" description="Low complexity" evidence="1">
    <location>
        <begin position="24"/>
        <end position="33"/>
    </location>
</feature>
<gene>
    <name evidence="2" type="ORF">SO694_001040118</name>
</gene>
<comment type="caution">
    <text evidence="2">The sequence shown here is derived from an EMBL/GenBank/DDBJ whole genome shotgun (WGS) entry which is preliminary data.</text>
</comment>
<accession>A0ABR1FML6</accession>
<dbReference type="InterPro" id="IPR007347">
    <property type="entry name" value="SpoVS"/>
</dbReference>
<keyword evidence="3" id="KW-1185">Reference proteome</keyword>
<sequence>MPHGSEAVVEAAAAEKTANELQVDAEAAPEAAPLAPPPPAAPAATDAPADAAAQEPDAAAAAADAAPPAPAPGAVDDKPAAAAARRAAAGPRERKDGPRSGARPGGAGRTIWIGAAHRSLKVCHEILGAALPDAVRGFPVTVHAMYEDNVNTACASSASFRDNRNELSFQLDLGACAALAPPAAADALTVASSTDYRVLGGAVANRLRANKVTSLRAIGKKAVWAAMRAVAVAREYTAADDRAATLARTPRPRFFFSGGDAALPAAEPMATGE</sequence>